<dbReference type="GO" id="GO:0004197">
    <property type="term" value="F:cysteine-type endopeptidase activity"/>
    <property type="evidence" value="ECO:0007669"/>
    <property type="project" value="TreeGrafter"/>
</dbReference>
<dbReference type="GO" id="GO:0051603">
    <property type="term" value="P:proteolysis involved in protein catabolic process"/>
    <property type="evidence" value="ECO:0007669"/>
    <property type="project" value="TreeGrafter"/>
</dbReference>
<dbReference type="PANTHER" id="PTHR12000:SF42">
    <property type="entry name" value="LEGUMAIN"/>
    <property type="match status" value="1"/>
</dbReference>
<evidence type="ECO:0000256" key="2">
    <source>
        <dbReference type="PIRSR" id="PIRSR019663-1"/>
    </source>
</evidence>
<dbReference type="Pfam" id="PF01650">
    <property type="entry name" value="Peptidase_C13"/>
    <property type="match status" value="1"/>
</dbReference>
<evidence type="ECO:0000313" key="3">
    <source>
        <dbReference type="EMBL" id="CAE8703372.1"/>
    </source>
</evidence>
<feature type="non-terminal residue" evidence="3">
    <location>
        <position position="1"/>
    </location>
</feature>
<proteinExistence type="inferred from homology"/>
<name>A0A813KGR9_POLGL</name>
<dbReference type="AlphaFoldDB" id="A0A813KGR9"/>
<dbReference type="InterPro" id="IPR046427">
    <property type="entry name" value="Legumain_prodom_sf"/>
</dbReference>
<sequence>VITGDKSGVPRGGRVLESGPQDRVFLNFVDHGGVGIVAFPNGIPLHAADLSKSLEVMQSKSMFSELLFYMEACESGSMFPDLSDDDKIFALTAANSRESSWGEYCMPDNDTVNGKHLNTCLGDTFSIAWMEDSDLGKLGSETIREQVKRVKKRTDKSHVSQFGDSSFEDEPAGGFLLQDTQPGSSAPLPAGHEGNRFSVRDIGLQTAWHGWNSARHEEKSEAWQELQQVVAARAADEALFDAVVRAACGSKAGPRCIPEMKEAQLDMKDVHCHRELAMAVYESCPPRSAHDSGGWNGFNMQFSQTLANLCETRQALAKTQEDLLRIVHSECRIASQAAEAAIARTALPEVVV</sequence>
<dbReference type="PRINTS" id="PR00776">
    <property type="entry name" value="HEMOGLOBNASE"/>
</dbReference>
<comment type="caution">
    <text evidence="3">The sequence shown here is derived from an EMBL/GenBank/DDBJ whole genome shotgun (WGS) entry which is preliminary data.</text>
</comment>
<organism evidence="3 4">
    <name type="scientific">Polarella glacialis</name>
    <name type="common">Dinoflagellate</name>
    <dbReference type="NCBI Taxonomy" id="89957"/>
    <lineage>
        <taxon>Eukaryota</taxon>
        <taxon>Sar</taxon>
        <taxon>Alveolata</taxon>
        <taxon>Dinophyceae</taxon>
        <taxon>Suessiales</taxon>
        <taxon>Suessiaceae</taxon>
        <taxon>Polarella</taxon>
    </lineage>
</organism>
<dbReference type="Gene3D" id="3.40.50.1460">
    <property type="match status" value="1"/>
</dbReference>
<dbReference type="EMBL" id="CAJNNW010030407">
    <property type="protein sequence ID" value="CAE8703372.1"/>
    <property type="molecule type" value="Genomic_DNA"/>
</dbReference>
<reference evidence="3" key="1">
    <citation type="submission" date="2021-02" db="EMBL/GenBank/DDBJ databases">
        <authorList>
            <person name="Dougan E. K."/>
            <person name="Rhodes N."/>
            <person name="Thang M."/>
            <person name="Chan C."/>
        </authorList>
    </citation>
    <scope>NUCLEOTIDE SEQUENCE</scope>
</reference>
<comment type="similarity">
    <text evidence="1">Belongs to the peptidase C13 family.</text>
</comment>
<evidence type="ECO:0000256" key="1">
    <source>
        <dbReference type="ARBA" id="ARBA00009941"/>
    </source>
</evidence>
<dbReference type="PIRSF" id="PIRSF019663">
    <property type="entry name" value="Legumain"/>
    <property type="match status" value="1"/>
</dbReference>
<gene>
    <name evidence="3" type="ORF">PGLA2088_LOCUS32804</name>
</gene>
<evidence type="ECO:0000313" key="4">
    <source>
        <dbReference type="Proteomes" id="UP000626109"/>
    </source>
</evidence>
<dbReference type="Gene3D" id="1.10.132.130">
    <property type="match status" value="1"/>
</dbReference>
<dbReference type="InterPro" id="IPR001096">
    <property type="entry name" value="Peptidase_C13"/>
</dbReference>
<evidence type="ECO:0008006" key="5">
    <source>
        <dbReference type="Google" id="ProtNLM"/>
    </source>
</evidence>
<dbReference type="GO" id="GO:0006624">
    <property type="term" value="P:vacuolar protein processing"/>
    <property type="evidence" value="ECO:0007669"/>
    <property type="project" value="TreeGrafter"/>
</dbReference>
<dbReference type="GO" id="GO:0005773">
    <property type="term" value="C:vacuole"/>
    <property type="evidence" value="ECO:0007669"/>
    <property type="project" value="GOC"/>
</dbReference>
<dbReference type="PANTHER" id="PTHR12000">
    <property type="entry name" value="HEMOGLOBINASE FAMILY MEMBER"/>
    <property type="match status" value="1"/>
</dbReference>
<accession>A0A813KGR9</accession>
<dbReference type="Proteomes" id="UP000626109">
    <property type="component" value="Unassembled WGS sequence"/>
</dbReference>
<feature type="active site" evidence="2">
    <location>
        <position position="31"/>
    </location>
</feature>
<protein>
    <recommendedName>
        <fullName evidence="5">Legumain</fullName>
    </recommendedName>
</protein>
<feature type="active site" description="Nucleophile" evidence="2">
    <location>
        <position position="73"/>
    </location>
</feature>